<dbReference type="AlphaFoldDB" id="A0A2N9LSS7"/>
<organism evidence="1 2">
    <name type="scientific">Candidatus Sulfuritelmatomonas gaucii</name>
    <dbReference type="NCBI Taxonomy" id="2043161"/>
    <lineage>
        <taxon>Bacteria</taxon>
        <taxon>Pseudomonadati</taxon>
        <taxon>Acidobacteriota</taxon>
        <taxon>Terriglobia</taxon>
        <taxon>Terriglobales</taxon>
        <taxon>Acidobacteriaceae</taxon>
        <taxon>Candidatus Sulfuritelmatomonas</taxon>
    </lineage>
</organism>
<gene>
    <name evidence="1" type="ORF">SBA5_540038</name>
</gene>
<proteinExistence type="predicted"/>
<name>A0A2N9LSS7_9BACT</name>
<evidence type="ECO:0000313" key="2">
    <source>
        <dbReference type="Proteomes" id="UP000239735"/>
    </source>
</evidence>
<evidence type="ECO:0000313" key="1">
    <source>
        <dbReference type="EMBL" id="SPE26281.1"/>
    </source>
</evidence>
<sequence>MIRRLSERKPTCCPILAPAFWRKGGKHINPALAFFLFVALLTASACHSYHIDSTIVNRTGAPVQLLEVDYPFASFGADAIAPGASFQYRFQVRGSGPLKLSYTGVDHKQIQITGPALSEGQQGQLRIVLLPAGKAQFLPRLTPPR</sequence>
<reference evidence="2" key="1">
    <citation type="submission" date="2018-02" db="EMBL/GenBank/DDBJ databases">
        <authorList>
            <person name="Hausmann B."/>
        </authorList>
    </citation>
    <scope>NUCLEOTIDE SEQUENCE [LARGE SCALE GENOMIC DNA]</scope>
    <source>
        <strain evidence="2">Peat soil MAG SbA5</strain>
    </source>
</reference>
<protein>
    <submittedName>
        <fullName evidence="1">Uncharacterized protein</fullName>
    </submittedName>
</protein>
<accession>A0A2N9LSS7</accession>
<dbReference type="Proteomes" id="UP000239735">
    <property type="component" value="Unassembled WGS sequence"/>
</dbReference>
<dbReference type="EMBL" id="OKRB01000113">
    <property type="protein sequence ID" value="SPE26281.1"/>
    <property type="molecule type" value="Genomic_DNA"/>
</dbReference>